<feature type="chain" id="PRO_5047373832" evidence="3">
    <location>
        <begin position="24"/>
        <end position="371"/>
    </location>
</feature>
<gene>
    <name evidence="5" type="ORF">QO034_04950</name>
</gene>
<keyword evidence="2" id="KW-0472">Membrane</keyword>
<dbReference type="Proteomes" id="UP001227126">
    <property type="component" value="Unassembled WGS sequence"/>
</dbReference>
<keyword evidence="6" id="KW-1185">Reference proteome</keyword>
<evidence type="ECO:0000256" key="3">
    <source>
        <dbReference type="SAM" id="SignalP"/>
    </source>
</evidence>
<sequence length="371" mass="39793">MSAHARCFGLAVGLSASVGAVWADPTQVEQQVKSAGNAQKDSDFGFRSGSFVATPIPFSNPTIGSGLVLGLGYLFNIDRGSKPSVIGIAGLRSDNGTMGYGGSINLYSHDNRWQLETLFAEADIRYDLFTTIGTLPIRQEGYLGRVSLSYGVTPDLSFGGSMRYLKTDVSLDAPDLPSIPAPFNDFLNTEILSLGVVADWDTRDDTLYPTSGNHLQFEASRGIFLGGILPDYSRAFLNFSHYVAVGKNGVLAAMASTCAASSDTPFFDQCALGGTDSFRGFSFTQYLDDRSASVQVEYRQTLTPRFGGVVFGGAGLVGPTYGQLAEGGTHGAVGIGLRYRVSKKFPVDLSVDVTRNTIDENQLYIYVGQRF</sequence>
<evidence type="ECO:0000313" key="6">
    <source>
        <dbReference type="Proteomes" id="UP001227126"/>
    </source>
</evidence>
<dbReference type="EMBL" id="JASNJE010000004">
    <property type="protein sequence ID" value="MDK3072454.1"/>
    <property type="molecule type" value="Genomic_DNA"/>
</dbReference>
<evidence type="ECO:0000259" key="4">
    <source>
        <dbReference type="Pfam" id="PF01103"/>
    </source>
</evidence>
<keyword evidence="3" id="KW-0732">Signal</keyword>
<feature type="signal peptide" evidence="3">
    <location>
        <begin position="1"/>
        <end position="23"/>
    </location>
</feature>
<protein>
    <submittedName>
        <fullName evidence="5">BamA/TamA family outer membrane protein</fullName>
    </submittedName>
</protein>
<comment type="caution">
    <text evidence="5">The sequence shown here is derived from an EMBL/GenBank/DDBJ whole genome shotgun (WGS) entry which is preliminary data.</text>
</comment>
<feature type="domain" description="Bacterial surface antigen (D15)" evidence="4">
    <location>
        <begin position="139"/>
        <end position="371"/>
    </location>
</feature>
<evidence type="ECO:0000256" key="1">
    <source>
        <dbReference type="ARBA" id="ARBA00004370"/>
    </source>
</evidence>
<dbReference type="Gene3D" id="2.40.160.50">
    <property type="entry name" value="membrane protein fhac: a member of the omp85/tpsb transporter family"/>
    <property type="match status" value="1"/>
</dbReference>
<reference evidence="5 6" key="1">
    <citation type="submission" date="2023-05" db="EMBL/GenBank/DDBJ databases">
        <title>Sedimentitalea sp. nov. JM2-8.</title>
        <authorList>
            <person name="Huang J."/>
        </authorList>
    </citation>
    <scope>NUCLEOTIDE SEQUENCE [LARGE SCALE GENOMIC DNA]</scope>
    <source>
        <strain evidence="5 6">JM2-8</strain>
    </source>
</reference>
<dbReference type="Pfam" id="PF01103">
    <property type="entry name" value="Omp85"/>
    <property type="match status" value="1"/>
</dbReference>
<evidence type="ECO:0000256" key="2">
    <source>
        <dbReference type="ARBA" id="ARBA00023136"/>
    </source>
</evidence>
<comment type="subcellular location">
    <subcellularLocation>
        <location evidence="1">Membrane</location>
    </subcellularLocation>
</comment>
<proteinExistence type="predicted"/>
<dbReference type="InterPro" id="IPR000184">
    <property type="entry name" value="Bac_surfAg_D15"/>
</dbReference>
<organism evidence="5 6">
    <name type="scientific">Sedimentitalea xiamensis</name>
    <dbReference type="NCBI Taxonomy" id="3050037"/>
    <lineage>
        <taxon>Bacteria</taxon>
        <taxon>Pseudomonadati</taxon>
        <taxon>Pseudomonadota</taxon>
        <taxon>Alphaproteobacteria</taxon>
        <taxon>Rhodobacterales</taxon>
        <taxon>Paracoccaceae</taxon>
        <taxon>Sedimentitalea</taxon>
    </lineage>
</organism>
<name>A0ABT7FBI4_9RHOB</name>
<accession>A0ABT7FBI4</accession>
<evidence type="ECO:0000313" key="5">
    <source>
        <dbReference type="EMBL" id="MDK3072454.1"/>
    </source>
</evidence>